<protein>
    <submittedName>
        <fullName evidence="3">CBS domain-containing protein</fullName>
    </submittedName>
</protein>
<dbReference type="InterPro" id="IPR046342">
    <property type="entry name" value="CBS_dom_sf"/>
</dbReference>
<dbReference type="Proteomes" id="UP000600071">
    <property type="component" value="Unassembled WGS sequence"/>
</dbReference>
<dbReference type="AlphaFoldDB" id="A0A833E929"/>
<dbReference type="EMBL" id="DQVR01000039">
    <property type="protein sequence ID" value="HIQ23773.1"/>
    <property type="molecule type" value="Genomic_DNA"/>
</dbReference>
<organism evidence="3 4">
    <name type="scientific">Pyrodictium delaneyi</name>
    <dbReference type="NCBI Taxonomy" id="1273541"/>
    <lineage>
        <taxon>Archaea</taxon>
        <taxon>Thermoproteota</taxon>
        <taxon>Thermoprotei</taxon>
        <taxon>Desulfurococcales</taxon>
        <taxon>Pyrodictiaceae</taxon>
        <taxon>Pyrodictium</taxon>
    </lineage>
</organism>
<feature type="domain" description="CBS" evidence="2">
    <location>
        <begin position="13"/>
        <end position="61"/>
    </location>
</feature>
<evidence type="ECO:0000256" key="1">
    <source>
        <dbReference type="ARBA" id="ARBA00023122"/>
    </source>
</evidence>
<evidence type="ECO:0000313" key="3">
    <source>
        <dbReference type="EMBL" id="HIQ23773.1"/>
    </source>
</evidence>
<feature type="domain" description="CBS" evidence="2">
    <location>
        <begin position="149"/>
        <end position="197"/>
    </location>
</feature>
<dbReference type="InterPro" id="IPR000644">
    <property type="entry name" value="CBS_dom"/>
</dbReference>
<comment type="caution">
    <text evidence="3">The sequence shown here is derived from an EMBL/GenBank/DDBJ whole genome shotgun (WGS) entry which is preliminary data.</text>
</comment>
<proteinExistence type="predicted"/>
<reference evidence="3" key="1">
    <citation type="journal article" date="2020" name="ISME J.">
        <title>Gammaproteobacteria mediating utilization of methyl-, sulfur- and petroleum organic compounds in deep ocean hydrothermal plumes.</title>
        <authorList>
            <person name="Zhou Z."/>
            <person name="Liu Y."/>
            <person name="Pan J."/>
            <person name="Cron B.R."/>
            <person name="Toner B.M."/>
            <person name="Anantharaman K."/>
            <person name="Breier J.A."/>
            <person name="Dick G.J."/>
            <person name="Li M."/>
        </authorList>
    </citation>
    <scope>NUCLEOTIDE SEQUENCE</scope>
    <source>
        <strain evidence="3">SZUA-1523</strain>
    </source>
</reference>
<dbReference type="Gene3D" id="3.10.580.10">
    <property type="entry name" value="CBS-domain"/>
    <property type="match status" value="2"/>
</dbReference>
<dbReference type="SMART" id="SM00116">
    <property type="entry name" value="CBS"/>
    <property type="match status" value="4"/>
</dbReference>
<evidence type="ECO:0000259" key="2">
    <source>
        <dbReference type="SMART" id="SM00116"/>
    </source>
</evidence>
<gene>
    <name evidence="3" type="ORF">EYH50_01830</name>
</gene>
<feature type="domain" description="CBS" evidence="2">
    <location>
        <begin position="86"/>
        <end position="134"/>
    </location>
</feature>
<evidence type="ECO:0000313" key="4">
    <source>
        <dbReference type="Proteomes" id="UP000600071"/>
    </source>
</evidence>
<dbReference type="Pfam" id="PF00571">
    <property type="entry name" value="CBS"/>
    <property type="match status" value="4"/>
</dbReference>
<dbReference type="InterPro" id="IPR051257">
    <property type="entry name" value="Diverse_CBS-Domain"/>
</dbReference>
<sequence>MPGKLILLGQYPPTVVLEPDQNLLEALLALDQRGVRHAVVVDSDGRLQGILSIRRILSFIERRLASGSVYEELKQTKVADAMWHNPPRVVLGEFGIEDVIYILSRLNVGAITVVDKDERVLGIISEKHITGIMALAEIHVAVHEVMTRPARSLSTGSRLREAIEVMAVHRCRHIPIVGDSGRITAMLTARDVLDYIALETTLDKLAEGRDEEVFNTPVAHVATGAPATVEPEADVSKALRLMRKRGISGLPVVNRDGQLEGIVTERDIVIKMPKLVGTELFYDYARSRLYVARVVF</sequence>
<dbReference type="SUPFAM" id="SSF54631">
    <property type="entry name" value="CBS-domain pair"/>
    <property type="match status" value="2"/>
</dbReference>
<feature type="domain" description="CBS" evidence="2">
    <location>
        <begin position="225"/>
        <end position="273"/>
    </location>
</feature>
<dbReference type="PANTHER" id="PTHR43080">
    <property type="entry name" value="CBS DOMAIN-CONTAINING PROTEIN CBSX3, MITOCHONDRIAL"/>
    <property type="match status" value="1"/>
</dbReference>
<keyword evidence="1" id="KW-0129">CBS domain</keyword>
<dbReference type="CDD" id="cd02205">
    <property type="entry name" value="CBS_pair_SF"/>
    <property type="match status" value="1"/>
</dbReference>
<name>A0A833E929_9CREN</name>
<dbReference type="PANTHER" id="PTHR43080:SF2">
    <property type="entry name" value="CBS DOMAIN-CONTAINING PROTEIN"/>
    <property type="match status" value="1"/>
</dbReference>
<accession>A0A833E929</accession>